<evidence type="ECO:0000256" key="5">
    <source>
        <dbReference type="HAMAP-Rule" id="MF_01517"/>
    </source>
</evidence>
<dbReference type="HAMAP" id="MF_01517">
    <property type="entry name" value="Malate_dehydrog_2"/>
    <property type="match status" value="1"/>
</dbReference>
<dbReference type="Gene3D" id="3.90.110.10">
    <property type="entry name" value="Lactate dehydrogenase/glycoside hydrolase, family 4, C-terminal"/>
    <property type="match status" value="1"/>
</dbReference>
<evidence type="ECO:0000313" key="11">
    <source>
        <dbReference type="Proteomes" id="UP000436181"/>
    </source>
</evidence>
<dbReference type="EMBL" id="WBZJ01000002">
    <property type="protein sequence ID" value="KAB3520949.1"/>
    <property type="molecule type" value="Genomic_DNA"/>
</dbReference>
<feature type="binding site" evidence="5">
    <location>
        <position position="118"/>
    </location>
    <ligand>
        <name>NAD(+)</name>
        <dbReference type="ChEBI" id="CHEBI:57540"/>
    </ligand>
</feature>
<feature type="domain" description="Lactate/malate dehydrogenase N-terminal" evidence="8">
    <location>
        <begin position="9"/>
        <end position="151"/>
    </location>
</feature>
<dbReference type="RefSeq" id="WP_151842951.1">
    <property type="nucleotide sequence ID" value="NZ_CP061033.1"/>
</dbReference>
<protein>
    <recommendedName>
        <fullName evidence="2 5">Malate dehydrogenase</fullName>
        <ecNumber evidence="2 5">1.1.1.37</ecNumber>
    </recommendedName>
</protein>
<evidence type="ECO:0000256" key="2">
    <source>
        <dbReference type="ARBA" id="ARBA00012995"/>
    </source>
</evidence>
<comment type="similarity">
    <text evidence="1 5">Belongs to the LDH/MDH superfamily. MDH type 2 family.</text>
</comment>
<keyword evidence="5 6" id="KW-0816">Tricarboxylic acid cycle</keyword>
<dbReference type="InterPro" id="IPR036291">
    <property type="entry name" value="NAD(P)-bd_dom_sf"/>
</dbReference>
<dbReference type="GO" id="GO:0030060">
    <property type="term" value="F:L-malate dehydrogenase (NAD+) activity"/>
    <property type="evidence" value="ECO:0007669"/>
    <property type="project" value="UniProtKB-EC"/>
</dbReference>
<evidence type="ECO:0000256" key="4">
    <source>
        <dbReference type="ARBA" id="ARBA00048313"/>
    </source>
</evidence>
<reference evidence="10 11" key="1">
    <citation type="submission" date="2019-10" db="EMBL/GenBank/DDBJ databases">
        <title>Corynebacterium sp novel species isolated from the respiratory tract of Marmot.</title>
        <authorList>
            <person name="Zhang G."/>
        </authorList>
    </citation>
    <scope>NUCLEOTIDE SEQUENCE [LARGE SCALE GENOMIC DNA]</scope>
    <source>
        <strain evidence="10 11">336</strain>
    </source>
</reference>
<organism evidence="10 11">
    <name type="scientific">Corynebacterium zhongnanshanii</name>
    <dbReference type="NCBI Taxonomy" id="2768834"/>
    <lineage>
        <taxon>Bacteria</taxon>
        <taxon>Bacillati</taxon>
        <taxon>Actinomycetota</taxon>
        <taxon>Actinomycetes</taxon>
        <taxon>Mycobacteriales</taxon>
        <taxon>Corynebacteriaceae</taxon>
        <taxon>Corynebacterium</taxon>
    </lineage>
</organism>
<evidence type="ECO:0000256" key="6">
    <source>
        <dbReference type="RuleBase" id="RU000422"/>
    </source>
</evidence>
<keyword evidence="5 6" id="KW-0520">NAD</keyword>
<feature type="coiled-coil region" evidence="7">
    <location>
        <begin position="306"/>
        <end position="333"/>
    </location>
</feature>
<sequence>MTSTTSPVNVAVTGAAGQIGYALLFRLVCGTHRTEIFGTRPVNLQLLETEPGLQRAEGVMMELMDSAFPLLNSVTVTTDPREAFKDADVAFLVGAKPRQKGEERADLLAANGKIFGPQGRALGEVARDDVKVVVVGNPANTNAAIAAAHAMDANPKLRPEQFSAMTRLDHNRAVAQVAAHLGVAVSSLSRMTVWGNHSPSQFPDVAELQLEGEAVEGLDASWVEDEFIPRVAQRGAEVIEVRGSSSAASAANAAIDHMRDWVNGTAEGDWVSAAIPSDGSYGIEEGLVCSFPVRAVDGVWRIVDDLSVTDAQRARIEASVAELKEEISSVRAEGLLPEKS</sequence>
<feature type="binding site" evidence="5">
    <location>
        <position position="137"/>
    </location>
    <ligand>
        <name>substrate</name>
    </ligand>
</feature>
<proteinExistence type="inferred from homology"/>
<dbReference type="InterPro" id="IPR001557">
    <property type="entry name" value="L-lactate/malate_DH"/>
</dbReference>
<dbReference type="InterPro" id="IPR010945">
    <property type="entry name" value="Malate_DH_type2"/>
</dbReference>
<dbReference type="NCBIfam" id="TIGR01759">
    <property type="entry name" value="MalateDH-SF1"/>
    <property type="match status" value="1"/>
</dbReference>
<dbReference type="PANTHER" id="PTHR23382">
    <property type="entry name" value="MALATE DEHYDROGENASE"/>
    <property type="match status" value="1"/>
</dbReference>
<evidence type="ECO:0000313" key="10">
    <source>
        <dbReference type="EMBL" id="KAB3520949.1"/>
    </source>
</evidence>
<comment type="catalytic activity">
    <reaction evidence="4 5 6">
        <text>(S)-malate + NAD(+) = oxaloacetate + NADH + H(+)</text>
        <dbReference type="Rhea" id="RHEA:21432"/>
        <dbReference type="ChEBI" id="CHEBI:15378"/>
        <dbReference type="ChEBI" id="CHEBI:15589"/>
        <dbReference type="ChEBI" id="CHEBI:16452"/>
        <dbReference type="ChEBI" id="CHEBI:57540"/>
        <dbReference type="ChEBI" id="CHEBI:57945"/>
        <dbReference type="EC" id="1.1.1.37"/>
    </reaction>
</comment>
<comment type="function">
    <text evidence="5">Catalyzes the reversible oxidation of malate to oxaloacetate.</text>
</comment>
<evidence type="ECO:0000259" key="9">
    <source>
        <dbReference type="Pfam" id="PF02866"/>
    </source>
</evidence>
<evidence type="ECO:0000256" key="7">
    <source>
        <dbReference type="SAM" id="Coils"/>
    </source>
</evidence>
<feature type="binding site" evidence="5">
    <location>
        <position position="172"/>
    </location>
    <ligand>
        <name>substrate</name>
    </ligand>
</feature>
<feature type="binding site" evidence="5">
    <location>
        <begin position="14"/>
        <end position="20"/>
    </location>
    <ligand>
        <name>NAD(+)</name>
        <dbReference type="ChEBI" id="CHEBI:57540"/>
    </ligand>
</feature>
<dbReference type="SUPFAM" id="SSF56327">
    <property type="entry name" value="LDH C-terminal domain-like"/>
    <property type="match status" value="1"/>
</dbReference>
<feature type="binding site" evidence="5">
    <location>
        <begin position="135"/>
        <end position="137"/>
    </location>
    <ligand>
        <name>NAD(+)</name>
        <dbReference type="ChEBI" id="CHEBI:57540"/>
    </ligand>
</feature>
<gene>
    <name evidence="5" type="primary">mdh</name>
    <name evidence="10" type="ORF">F8377_06855</name>
</gene>
<accession>A0ABQ6VH31</accession>
<comment type="caution">
    <text evidence="10">The sequence shown here is derived from an EMBL/GenBank/DDBJ whole genome shotgun (WGS) entry which is preliminary data.</text>
</comment>
<feature type="domain" description="Lactate/malate dehydrogenase C-terminal" evidence="9">
    <location>
        <begin position="166"/>
        <end position="332"/>
    </location>
</feature>
<dbReference type="InterPro" id="IPR022383">
    <property type="entry name" value="Lactate/malate_DH_C"/>
</dbReference>
<dbReference type="EC" id="1.1.1.37" evidence="2 5"/>
<dbReference type="PIRSF" id="PIRSF000102">
    <property type="entry name" value="Lac_mal_DH"/>
    <property type="match status" value="1"/>
</dbReference>
<dbReference type="InterPro" id="IPR001236">
    <property type="entry name" value="Lactate/malate_DH_N"/>
</dbReference>
<feature type="binding site" evidence="5">
    <location>
        <position position="111"/>
    </location>
    <ligand>
        <name>NAD(+)</name>
        <dbReference type="ChEBI" id="CHEBI:57540"/>
    </ligand>
</feature>
<dbReference type="Pfam" id="PF00056">
    <property type="entry name" value="Ldh_1_N"/>
    <property type="match status" value="1"/>
</dbReference>
<dbReference type="InterPro" id="IPR001252">
    <property type="entry name" value="Malate_DH_AS"/>
</dbReference>
<evidence type="ECO:0000256" key="3">
    <source>
        <dbReference type="ARBA" id="ARBA00023002"/>
    </source>
</evidence>
<dbReference type="InterPro" id="IPR015955">
    <property type="entry name" value="Lactate_DH/Glyco_Ohase_4_C"/>
</dbReference>
<keyword evidence="11" id="KW-1185">Reference proteome</keyword>
<feature type="binding site" evidence="5">
    <location>
        <position position="98"/>
    </location>
    <ligand>
        <name>substrate</name>
    </ligand>
</feature>
<keyword evidence="3 5" id="KW-0560">Oxidoreductase</keyword>
<keyword evidence="7" id="KW-0175">Coiled coil</keyword>
<dbReference type="Gene3D" id="3.40.50.720">
    <property type="entry name" value="NAD(P)-binding Rossmann-like Domain"/>
    <property type="match status" value="1"/>
</dbReference>
<dbReference type="NCBIfam" id="NF003916">
    <property type="entry name" value="PRK05442.1"/>
    <property type="match status" value="1"/>
</dbReference>
<feature type="binding site" evidence="5">
    <location>
        <position position="104"/>
    </location>
    <ligand>
        <name>substrate</name>
    </ligand>
</feature>
<dbReference type="Proteomes" id="UP000436181">
    <property type="component" value="Unassembled WGS sequence"/>
</dbReference>
<feature type="active site" description="Proton acceptor" evidence="5">
    <location>
        <position position="197"/>
    </location>
</feature>
<dbReference type="Pfam" id="PF02866">
    <property type="entry name" value="Ldh_1_C"/>
    <property type="match status" value="1"/>
</dbReference>
<evidence type="ECO:0000256" key="1">
    <source>
        <dbReference type="ARBA" id="ARBA00009613"/>
    </source>
</evidence>
<name>A0ABQ6VH31_9CORY</name>
<evidence type="ECO:0000259" key="8">
    <source>
        <dbReference type="Pfam" id="PF00056"/>
    </source>
</evidence>
<dbReference type="SUPFAM" id="SSF51735">
    <property type="entry name" value="NAD(P)-binding Rossmann-fold domains"/>
    <property type="match status" value="1"/>
</dbReference>
<dbReference type="PROSITE" id="PS00068">
    <property type="entry name" value="MDH"/>
    <property type="match status" value="1"/>
</dbReference>